<comment type="subcellular location">
    <subcellularLocation>
        <location evidence="1">Membrane</location>
        <topology evidence="1">Multi-pass membrane protein</topology>
    </subcellularLocation>
</comment>
<dbReference type="GO" id="GO:0015293">
    <property type="term" value="F:symporter activity"/>
    <property type="evidence" value="ECO:0007669"/>
    <property type="project" value="UniProtKB-KW"/>
</dbReference>
<keyword evidence="5" id="KW-1133">Transmembrane helix</keyword>
<dbReference type="RefSeq" id="WP_104508435.1">
    <property type="nucleotide sequence ID" value="NZ_JACIGC010000003.1"/>
</dbReference>
<evidence type="ECO:0000256" key="5">
    <source>
        <dbReference type="ARBA" id="ARBA00022989"/>
    </source>
</evidence>
<keyword evidence="2" id="KW-0813">Transport</keyword>
<evidence type="ECO:0000313" key="7">
    <source>
        <dbReference type="EMBL" id="PPQ30026.1"/>
    </source>
</evidence>
<dbReference type="PANTHER" id="PTHR11706">
    <property type="entry name" value="SOLUTE CARRIER PROTEIN FAMILY 11 MEMBER"/>
    <property type="match status" value="1"/>
</dbReference>
<dbReference type="GO" id="GO:0034755">
    <property type="term" value="P:iron ion transmembrane transport"/>
    <property type="evidence" value="ECO:0007669"/>
    <property type="project" value="TreeGrafter"/>
</dbReference>
<dbReference type="InterPro" id="IPR001046">
    <property type="entry name" value="NRAMP_fam"/>
</dbReference>
<evidence type="ECO:0000256" key="4">
    <source>
        <dbReference type="ARBA" id="ARBA00022847"/>
    </source>
</evidence>
<gene>
    <name evidence="7" type="ORF">CCR94_13770</name>
</gene>
<name>A0A2S6N5Y0_9HYPH</name>
<dbReference type="Pfam" id="PF01566">
    <property type="entry name" value="Nramp"/>
    <property type="match status" value="1"/>
</dbReference>
<evidence type="ECO:0000256" key="3">
    <source>
        <dbReference type="ARBA" id="ARBA00022692"/>
    </source>
</evidence>
<keyword evidence="4" id="KW-0769">Symport</keyword>
<dbReference type="GO" id="GO:0005886">
    <property type="term" value="C:plasma membrane"/>
    <property type="evidence" value="ECO:0007669"/>
    <property type="project" value="TreeGrafter"/>
</dbReference>
<dbReference type="Proteomes" id="UP000239089">
    <property type="component" value="Unassembled WGS sequence"/>
</dbReference>
<dbReference type="PANTHER" id="PTHR11706:SF33">
    <property type="entry name" value="NATURAL RESISTANCE-ASSOCIATED MACROPHAGE PROTEIN 2"/>
    <property type="match status" value="1"/>
</dbReference>
<keyword evidence="8" id="KW-1185">Reference proteome</keyword>
<comment type="caution">
    <text evidence="7">The sequence shown here is derived from an EMBL/GenBank/DDBJ whole genome shotgun (WGS) entry which is preliminary data.</text>
</comment>
<organism evidence="7 8">
    <name type="scientific">Rhodoblastus sphagnicola</name>
    <dbReference type="NCBI Taxonomy" id="333368"/>
    <lineage>
        <taxon>Bacteria</taxon>
        <taxon>Pseudomonadati</taxon>
        <taxon>Pseudomonadota</taxon>
        <taxon>Alphaproteobacteria</taxon>
        <taxon>Hyphomicrobiales</taxon>
        <taxon>Rhodoblastaceae</taxon>
        <taxon>Rhodoblastus</taxon>
    </lineage>
</organism>
<evidence type="ECO:0000256" key="6">
    <source>
        <dbReference type="ARBA" id="ARBA00023136"/>
    </source>
</evidence>
<evidence type="ECO:0000313" key="8">
    <source>
        <dbReference type="Proteomes" id="UP000239089"/>
    </source>
</evidence>
<keyword evidence="6" id="KW-0472">Membrane</keyword>
<evidence type="ECO:0008006" key="9">
    <source>
        <dbReference type="Google" id="ProtNLM"/>
    </source>
</evidence>
<reference evidence="7 8" key="1">
    <citation type="journal article" date="2018" name="Arch. Microbiol.">
        <title>New insights into the metabolic potential of the phototrophic purple bacterium Rhodopila globiformis DSM 161(T) from its draft genome sequence and evidence for a vanadium-dependent nitrogenase.</title>
        <authorList>
            <person name="Imhoff J.F."/>
            <person name="Rahn T."/>
            <person name="Kunzel S."/>
            <person name="Neulinger S.C."/>
        </authorList>
    </citation>
    <scope>NUCLEOTIDE SEQUENCE [LARGE SCALE GENOMIC DNA]</scope>
    <source>
        <strain evidence="7 8">DSM 16996</strain>
    </source>
</reference>
<keyword evidence="3" id="KW-0812">Transmembrane</keyword>
<dbReference type="OrthoDB" id="9787548at2"/>
<sequence>MTAVASVAAPRARWRASLAALGPGLVVMLADTDAGSILTAAQTGVETGYALIPLQLAVIPLLYLAQELAARLALGTGRGMVELIRERLGRGTSVAVAAVLTLTCFGALVTQLSGMAAVAAFFGVPVDVAVAVAVIGLSAMIVTGSYRSVERIALLFGAAELVFLYAGWKAHPDFSRIAADASQFAADSPRFLYLVAANLGATIMPWALFYQQSAACDKGLSRAHLGLARLDTLLGAVFCQLVTCGVLIVAATHAATLEGAGSVDAFARLFGRALDSPVGSALFCAGLMGGALVATVVVCLAAAWAVGEAAGRRHSLEQHPRDAPWFYGSFVVLLAAAGAFVAAGVDAVRLSMAVGVINAVLLPVALLALFWLARKTLDADLRPSGAFGAITGAVFVVVSVFGLYAGFVGVLG</sequence>
<protein>
    <recommendedName>
        <fullName evidence="9">NRAMP family metal ion transporter</fullName>
    </recommendedName>
</protein>
<evidence type="ECO:0000256" key="1">
    <source>
        <dbReference type="ARBA" id="ARBA00004141"/>
    </source>
</evidence>
<dbReference type="AlphaFoldDB" id="A0A2S6N5Y0"/>
<dbReference type="GO" id="GO:0005384">
    <property type="term" value="F:manganese ion transmembrane transporter activity"/>
    <property type="evidence" value="ECO:0007669"/>
    <property type="project" value="TreeGrafter"/>
</dbReference>
<dbReference type="EMBL" id="NHSJ01000085">
    <property type="protein sequence ID" value="PPQ30026.1"/>
    <property type="molecule type" value="Genomic_DNA"/>
</dbReference>
<proteinExistence type="predicted"/>
<evidence type="ECO:0000256" key="2">
    <source>
        <dbReference type="ARBA" id="ARBA00022448"/>
    </source>
</evidence>
<dbReference type="GO" id="GO:0015086">
    <property type="term" value="F:cadmium ion transmembrane transporter activity"/>
    <property type="evidence" value="ECO:0007669"/>
    <property type="project" value="TreeGrafter"/>
</dbReference>
<accession>A0A2S6N5Y0</accession>